<reference evidence="1" key="1">
    <citation type="submission" date="2020-05" db="EMBL/GenBank/DDBJ databases">
        <title>Complete genome sequence of Bradyrhizobium diazoefficiens XF1 isolated from soybean nodule.</title>
        <authorList>
            <person name="Noda R."/>
            <person name="Kakizaki K."/>
            <person name="Minamisawa K."/>
        </authorList>
    </citation>
    <scope>NUCLEOTIDE SEQUENCE</scope>
    <source>
        <strain evidence="1">XF1</strain>
    </source>
</reference>
<protein>
    <submittedName>
        <fullName evidence="1">Uncharacterized protein</fullName>
    </submittedName>
</protein>
<evidence type="ECO:0000313" key="2">
    <source>
        <dbReference type="EMBL" id="BCE50201.1"/>
    </source>
</evidence>
<dbReference type="EMBL" id="AP023091">
    <property type="protein sequence ID" value="BCE23943.1"/>
    <property type="molecule type" value="Genomic_DNA"/>
</dbReference>
<dbReference type="EMBL" id="AP023099">
    <property type="protein sequence ID" value="BCE93707.1"/>
    <property type="molecule type" value="Genomic_DNA"/>
</dbReference>
<proteinExistence type="predicted"/>
<name>A0A809XAW7_9BRAD</name>
<evidence type="ECO:0000313" key="1">
    <source>
        <dbReference type="EMBL" id="BCE23943.1"/>
    </source>
</evidence>
<dbReference type="AlphaFoldDB" id="A0A809XAW7"/>
<accession>A0A809XAW7</accession>
<reference evidence="2" key="3">
    <citation type="submission" date="2020-05" db="EMBL/GenBank/DDBJ databases">
        <title>Complete genome sequence of Bradyrhizobium diazoefficiens XF4 isolated from soybean nodule.</title>
        <authorList>
            <person name="Noda R."/>
            <person name="Kakizaki K."/>
            <person name="Minamisawa K."/>
        </authorList>
    </citation>
    <scope>NUCLEOTIDE SEQUENCE</scope>
    <source>
        <strain evidence="2">XF4</strain>
    </source>
</reference>
<dbReference type="EMBL" id="AP023094">
    <property type="protein sequence ID" value="BCE50201.1"/>
    <property type="molecule type" value="Genomic_DNA"/>
</dbReference>
<organism evidence="1">
    <name type="scientific">Bradyrhizobium diazoefficiens</name>
    <dbReference type="NCBI Taxonomy" id="1355477"/>
    <lineage>
        <taxon>Bacteria</taxon>
        <taxon>Pseudomonadati</taxon>
        <taxon>Pseudomonadota</taxon>
        <taxon>Alphaproteobacteria</taxon>
        <taxon>Hyphomicrobiales</taxon>
        <taxon>Nitrobacteraceae</taxon>
        <taxon>Bradyrhizobium</taxon>
    </lineage>
</organism>
<gene>
    <name evidence="3" type="ORF">XF10B_65050</name>
    <name evidence="1" type="ORF">XF1B_66240</name>
    <name evidence="2" type="ORF">XF4B_65500</name>
</gene>
<reference evidence="3" key="2">
    <citation type="submission" date="2020-05" db="EMBL/GenBank/DDBJ databases">
        <title>Complete genome sequence of Bradyrhizobium diazoefficiens XF10 isolated from soybean nodule.</title>
        <authorList>
            <person name="Noda R."/>
            <person name="Kakizaki K."/>
            <person name="Minamisawa K."/>
        </authorList>
    </citation>
    <scope>NUCLEOTIDE SEQUENCE</scope>
    <source>
        <strain evidence="3">XF10</strain>
    </source>
</reference>
<evidence type="ECO:0000313" key="3">
    <source>
        <dbReference type="EMBL" id="BCE93707.1"/>
    </source>
</evidence>
<sequence length="124" mass="13742">MHVAKVEYGEAVEKRWQLLEYNIIAFDENASCISVSAPVETGQLKCSSNDRMDWIPAPYVKGEEASAEDLCLVVRLDTQSLSGMERSETLLQFAQDHFVHGTTSSEIGSTFHRLAVPAHGFTLP</sequence>